<reference evidence="3 4" key="2">
    <citation type="journal article" date="2013" name="PLoS ONE">
        <title>INDIGO - INtegrated Data Warehouse of MIcrobial GenOmes with Examples from the Red Sea Extremophiles.</title>
        <authorList>
            <person name="Alam I."/>
            <person name="Antunes A."/>
            <person name="Kamau A.A."/>
            <person name="Ba Alawi W."/>
            <person name="Kalkatawi M."/>
            <person name="Stingl U."/>
            <person name="Bajic V.B."/>
        </authorList>
    </citation>
    <scope>NUCLEOTIDE SEQUENCE [LARGE SCALE GENOMIC DNA]</scope>
    <source>
        <strain evidence="3 4">E1L3A</strain>
    </source>
</reference>
<dbReference type="Pfam" id="PF13417">
    <property type="entry name" value="GST_N_3"/>
    <property type="match status" value="2"/>
</dbReference>
<dbReference type="SFLD" id="SFLDS00019">
    <property type="entry name" value="Glutathione_Transferase_(cytos"/>
    <property type="match status" value="1"/>
</dbReference>
<accession>U2FX07</accession>
<dbReference type="InterPro" id="IPR004045">
    <property type="entry name" value="Glutathione_S-Trfase_N"/>
</dbReference>
<feature type="domain" description="GST N-terminal" evidence="2">
    <location>
        <begin position="121"/>
        <end position="203"/>
    </location>
</feature>
<dbReference type="PROSITE" id="PS50404">
    <property type="entry name" value="GST_NTER"/>
    <property type="match status" value="2"/>
</dbReference>
<dbReference type="RefSeq" id="WP_021031685.1">
    <property type="nucleotide sequence ID" value="NZ_AFNV02000015.1"/>
</dbReference>
<feature type="domain" description="GST N-terminal" evidence="2">
    <location>
        <begin position="242"/>
        <end position="342"/>
    </location>
</feature>
<dbReference type="InterPro" id="IPR036249">
    <property type="entry name" value="Thioredoxin-like_sf"/>
</dbReference>
<sequence>MQLINALTSTLASTARGWRGTRACHHEIRRRIAAPDVSGKARAAERGEPRSRPGTPHGASGADNPEGRRPSPGNPALSLAYVGRPRYARDALSCHGLAADAPPYLMTTRPRAARTSRQPEKMLKLYEYEGCPFCRLVREALTELDLDAIIHPCPRGGTRWRPEAERIGGRAQFPLLVDDNTGDVLYESADIIAHLRQHYGTGRRREAKAPGFGAQLGANAASALRGFAGTSARGGKVDAPGQPLELYSFESSPFSRIVRETLCELELAYVLRNMGKAVNADMGPPWVREKFFADTPVEGRNRKRMKEETGRLQVPYLIDPNTDTRLYESADIVRYLRTAYGR</sequence>
<dbReference type="Proteomes" id="UP000006242">
    <property type="component" value="Unassembled WGS sequence"/>
</dbReference>
<feature type="region of interest" description="Disordered" evidence="1">
    <location>
        <begin position="30"/>
        <end position="78"/>
    </location>
</feature>
<comment type="caution">
    <text evidence="3">The sequence shown here is derived from an EMBL/GenBank/DDBJ whole genome shotgun (WGS) entry which is preliminary data.</text>
</comment>
<feature type="compositionally biased region" description="Basic and acidic residues" evidence="1">
    <location>
        <begin position="42"/>
        <end position="51"/>
    </location>
</feature>
<dbReference type="CDD" id="cd03041">
    <property type="entry name" value="GST_N_2GST_N"/>
    <property type="match status" value="1"/>
</dbReference>
<dbReference type="STRING" id="1033802.SSPSH_002261"/>
<gene>
    <name evidence="3" type="ORF">SSPSH_002261</name>
</gene>
<dbReference type="PANTHER" id="PTHR45288">
    <property type="entry name" value="THIOREDOXIN FAMILY PROTEIN"/>
    <property type="match status" value="1"/>
</dbReference>
<dbReference type="SFLD" id="SFLDG01202">
    <property type="entry name" value="SUF2.2"/>
    <property type="match status" value="1"/>
</dbReference>
<evidence type="ECO:0000313" key="3">
    <source>
        <dbReference type="EMBL" id="ERJ18768.1"/>
    </source>
</evidence>
<evidence type="ECO:0000259" key="2">
    <source>
        <dbReference type="PROSITE" id="PS50404"/>
    </source>
</evidence>
<dbReference type="AlphaFoldDB" id="U2FX07"/>
<dbReference type="Gene3D" id="3.40.30.10">
    <property type="entry name" value="Glutaredoxin"/>
    <property type="match status" value="2"/>
</dbReference>
<reference evidence="3 4" key="1">
    <citation type="journal article" date="2011" name="J. Bacteriol.">
        <title>Genome sequence of Salinisphaera shabanensis, a gammaproteobacterium from the harsh, variable environment of the brine-seawater interface of the Shaban Deep in the Red Sea.</title>
        <authorList>
            <person name="Antunes A."/>
            <person name="Alam I."/>
            <person name="Bajic V.B."/>
            <person name="Stingl U."/>
        </authorList>
    </citation>
    <scope>NUCLEOTIDE SEQUENCE [LARGE SCALE GENOMIC DNA]</scope>
    <source>
        <strain evidence="3 4">E1L3A</strain>
    </source>
</reference>
<dbReference type="GO" id="GO:0016740">
    <property type="term" value="F:transferase activity"/>
    <property type="evidence" value="ECO:0007669"/>
    <property type="project" value="UniProtKB-KW"/>
</dbReference>
<protein>
    <submittedName>
        <fullName evidence="3">Glutathione S-transferase protein</fullName>
    </submittedName>
</protein>
<proteinExistence type="predicted"/>
<name>U2FX07_9GAMM</name>
<dbReference type="PROSITE" id="PS51354">
    <property type="entry name" value="GLUTAREDOXIN_2"/>
    <property type="match status" value="1"/>
</dbReference>
<dbReference type="eggNOG" id="COG0625">
    <property type="taxonomic scope" value="Bacteria"/>
</dbReference>
<dbReference type="PANTHER" id="PTHR45288:SF2">
    <property type="entry name" value="THIOREDOXIN FAMILY PROTEIN"/>
    <property type="match status" value="1"/>
</dbReference>
<evidence type="ECO:0000256" key="1">
    <source>
        <dbReference type="SAM" id="MobiDB-lite"/>
    </source>
</evidence>
<organism evidence="3 4">
    <name type="scientific">Salinisphaera shabanensis E1L3A</name>
    <dbReference type="NCBI Taxonomy" id="1033802"/>
    <lineage>
        <taxon>Bacteria</taxon>
        <taxon>Pseudomonadati</taxon>
        <taxon>Pseudomonadota</taxon>
        <taxon>Gammaproteobacteria</taxon>
        <taxon>Salinisphaerales</taxon>
        <taxon>Salinisphaeraceae</taxon>
        <taxon>Salinisphaera</taxon>
    </lineage>
</organism>
<evidence type="ECO:0000313" key="4">
    <source>
        <dbReference type="Proteomes" id="UP000006242"/>
    </source>
</evidence>
<dbReference type="EMBL" id="AFNV02000015">
    <property type="protein sequence ID" value="ERJ18768.1"/>
    <property type="molecule type" value="Genomic_DNA"/>
</dbReference>
<dbReference type="OrthoDB" id="9793736at2"/>
<dbReference type="InterPro" id="IPR040079">
    <property type="entry name" value="Glutathione_S-Trfase"/>
</dbReference>
<dbReference type="SUPFAM" id="SSF52833">
    <property type="entry name" value="Thioredoxin-like"/>
    <property type="match status" value="2"/>
</dbReference>
<dbReference type="SFLD" id="SFLDG01181">
    <property type="entry name" value="SUF2"/>
    <property type="match status" value="1"/>
</dbReference>
<keyword evidence="4" id="KW-1185">Reference proteome</keyword>